<evidence type="ECO:0000256" key="3">
    <source>
        <dbReference type="PROSITE-ProRule" id="PRU10038"/>
    </source>
</evidence>
<comment type="caution">
    <text evidence="5">The sequence shown here is derived from an EMBL/GenBank/DDBJ whole genome shotgun (WGS) entry which is preliminary data.</text>
</comment>
<evidence type="ECO:0000259" key="4">
    <source>
        <dbReference type="Pfam" id="PF07859"/>
    </source>
</evidence>
<dbReference type="InterPro" id="IPR029058">
    <property type="entry name" value="AB_hydrolase_fold"/>
</dbReference>
<reference evidence="5 6" key="1">
    <citation type="submission" date="2018-02" db="EMBL/GenBank/DDBJ databases">
        <title>8 Nocardia nova and 1 Nocardia cyriacigeorgica strain used for evolution to TMP-SMX.</title>
        <authorList>
            <person name="Mehta H."/>
            <person name="Weng J."/>
            <person name="Shamoo Y."/>
        </authorList>
    </citation>
    <scope>NUCLEOTIDE SEQUENCE [LARGE SCALE GENOMIC DNA]</scope>
    <source>
        <strain evidence="5 6">BAA2227</strain>
    </source>
</reference>
<dbReference type="Gene3D" id="3.40.50.1820">
    <property type="entry name" value="alpha/beta hydrolase"/>
    <property type="match status" value="1"/>
</dbReference>
<proteinExistence type="inferred from homology"/>
<feature type="active site" evidence="3">
    <location>
        <position position="167"/>
    </location>
</feature>
<dbReference type="GO" id="GO:0004806">
    <property type="term" value="F:triacylglycerol lipase activity"/>
    <property type="evidence" value="ECO:0007669"/>
    <property type="project" value="TreeGrafter"/>
</dbReference>
<dbReference type="AlphaFoldDB" id="A0A2S6A378"/>
<dbReference type="InterPro" id="IPR050300">
    <property type="entry name" value="GDXG_lipolytic_enzyme"/>
</dbReference>
<dbReference type="SUPFAM" id="SSF53474">
    <property type="entry name" value="alpha/beta-Hydrolases"/>
    <property type="match status" value="1"/>
</dbReference>
<dbReference type="InterPro" id="IPR013094">
    <property type="entry name" value="AB_hydrolase_3"/>
</dbReference>
<dbReference type="Pfam" id="PF07859">
    <property type="entry name" value="Abhydrolase_3"/>
    <property type="match status" value="1"/>
</dbReference>
<protein>
    <submittedName>
        <fullName evidence="5">Alpha/beta hydrolase</fullName>
    </submittedName>
</protein>
<evidence type="ECO:0000256" key="2">
    <source>
        <dbReference type="ARBA" id="ARBA00022801"/>
    </source>
</evidence>
<dbReference type="InterPro" id="IPR033140">
    <property type="entry name" value="Lipase_GDXG_put_SER_AS"/>
</dbReference>
<keyword evidence="6" id="KW-1185">Reference proteome</keyword>
<accession>A0A2S6A378</accession>
<gene>
    <name evidence="5" type="ORF">C5F51_21000</name>
</gene>
<dbReference type="PANTHER" id="PTHR48081">
    <property type="entry name" value="AB HYDROLASE SUPERFAMILY PROTEIN C4A8.06C"/>
    <property type="match status" value="1"/>
</dbReference>
<evidence type="ECO:0000313" key="6">
    <source>
        <dbReference type="Proteomes" id="UP000238356"/>
    </source>
</evidence>
<name>A0A2S6A378_9NOCA</name>
<dbReference type="PROSITE" id="PS01174">
    <property type="entry name" value="LIPASE_GDXG_SER"/>
    <property type="match status" value="1"/>
</dbReference>
<comment type="similarity">
    <text evidence="1">Belongs to the 'GDXG' lipolytic enzyme family.</text>
</comment>
<keyword evidence="2 5" id="KW-0378">Hydrolase</keyword>
<feature type="domain" description="Alpha/beta hydrolase fold-3" evidence="4">
    <location>
        <begin position="93"/>
        <end position="293"/>
    </location>
</feature>
<evidence type="ECO:0000313" key="5">
    <source>
        <dbReference type="EMBL" id="PPJ26272.1"/>
    </source>
</evidence>
<dbReference type="PANTHER" id="PTHR48081:SF30">
    <property type="entry name" value="ACETYL-HYDROLASE LIPR-RELATED"/>
    <property type="match status" value="1"/>
</dbReference>
<dbReference type="EMBL" id="PSZD01000013">
    <property type="protein sequence ID" value="PPJ26272.1"/>
    <property type="molecule type" value="Genomic_DNA"/>
</dbReference>
<dbReference type="Proteomes" id="UP000238356">
    <property type="component" value="Unassembled WGS sequence"/>
</dbReference>
<evidence type="ECO:0000256" key="1">
    <source>
        <dbReference type="ARBA" id="ARBA00010515"/>
    </source>
</evidence>
<organism evidence="5 6">
    <name type="scientific">Nocardia nova</name>
    <dbReference type="NCBI Taxonomy" id="37330"/>
    <lineage>
        <taxon>Bacteria</taxon>
        <taxon>Bacillati</taxon>
        <taxon>Actinomycetota</taxon>
        <taxon>Actinomycetes</taxon>
        <taxon>Mycobacteriales</taxon>
        <taxon>Nocardiaceae</taxon>
        <taxon>Nocardia</taxon>
    </lineage>
</organism>
<sequence>MPLMRRHHFGAHSRHPSVRSQLATAAVRELVRPALRRVPISPLAIRVGGLVDLGSRALCVRTPVRVEAVTTRTVRCEIVRAAEAPDGFGAGAVLYFHGGGFVAGGLHTHRRLVAELSRATGLPVVQVRYRYLPEATVPESVRDCLAAYRWLLDHGVGSESVVFAGDSAGGFLALSTALGVAGEQLPAPAAVVALSPWLDLDLTAKLAHHNAMTEAYLPTAAFTRIAELGCARDGRIDTALSPVNGDLRVLPPTLLAACDDEFLRLDSEVMAAGLDAAGVPCELHIWYGQIHAFPVVFPYLPESRQLTAEIARFIREHVRTAASSAAA</sequence>